<feature type="region of interest" description="Disordered" evidence="1">
    <location>
        <begin position="56"/>
        <end position="81"/>
    </location>
</feature>
<organism evidence="2 3">
    <name type="scientific">Piloderma croceum (strain F 1598)</name>
    <dbReference type="NCBI Taxonomy" id="765440"/>
    <lineage>
        <taxon>Eukaryota</taxon>
        <taxon>Fungi</taxon>
        <taxon>Dikarya</taxon>
        <taxon>Basidiomycota</taxon>
        <taxon>Agaricomycotina</taxon>
        <taxon>Agaricomycetes</taxon>
        <taxon>Agaricomycetidae</taxon>
        <taxon>Atheliales</taxon>
        <taxon>Atheliaceae</taxon>
        <taxon>Piloderma</taxon>
    </lineage>
</organism>
<dbReference type="InParanoid" id="A0A0C3AXH9"/>
<reference evidence="3" key="2">
    <citation type="submission" date="2015-01" db="EMBL/GenBank/DDBJ databases">
        <title>Evolutionary Origins and Diversification of the Mycorrhizal Mutualists.</title>
        <authorList>
            <consortium name="DOE Joint Genome Institute"/>
            <consortium name="Mycorrhizal Genomics Consortium"/>
            <person name="Kohler A."/>
            <person name="Kuo A."/>
            <person name="Nagy L.G."/>
            <person name="Floudas D."/>
            <person name="Copeland A."/>
            <person name="Barry K.W."/>
            <person name="Cichocki N."/>
            <person name="Veneault-Fourrey C."/>
            <person name="LaButti K."/>
            <person name="Lindquist E.A."/>
            <person name="Lipzen A."/>
            <person name="Lundell T."/>
            <person name="Morin E."/>
            <person name="Murat C."/>
            <person name="Riley R."/>
            <person name="Ohm R."/>
            <person name="Sun H."/>
            <person name="Tunlid A."/>
            <person name="Henrissat B."/>
            <person name="Grigoriev I.V."/>
            <person name="Hibbett D.S."/>
            <person name="Martin F."/>
        </authorList>
    </citation>
    <scope>NUCLEOTIDE SEQUENCE [LARGE SCALE GENOMIC DNA]</scope>
    <source>
        <strain evidence="3">F 1598</strain>
    </source>
</reference>
<evidence type="ECO:0000313" key="3">
    <source>
        <dbReference type="Proteomes" id="UP000054166"/>
    </source>
</evidence>
<sequence>MSDGSLSIKSWNEANEVHLKLLDLCSSPVLSSTLFSSTSHSFITLLRLKQLHPDDYTNQPAPASVGVRHDHSRFQHSRNAK</sequence>
<dbReference type="HOGENOM" id="CLU_2574713_0_0_1"/>
<keyword evidence="3" id="KW-1185">Reference proteome</keyword>
<dbReference type="AlphaFoldDB" id="A0A0C3AXH9"/>
<evidence type="ECO:0000256" key="1">
    <source>
        <dbReference type="SAM" id="MobiDB-lite"/>
    </source>
</evidence>
<protein>
    <submittedName>
        <fullName evidence="2">Uncharacterized protein</fullName>
    </submittedName>
</protein>
<gene>
    <name evidence="2" type="ORF">PILCRDRAFT_10940</name>
</gene>
<reference evidence="2 3" key="1">
    <citation type="submission" date="2014-04" db="EMBL/GenBank/DDBJ databases">
        <authorList>
            <consortium name="DOE Joint Genome Institute"/>
            <person name="Kuo A."/>
            <person name="Tarkka M."/>
            <person name="Buscot F."/>
            <person name="Kohler A."/>
            <person name="Nagy L.G."/>
            <person name="Floudas D."/>
            <person name="Copeland A."/>
            <person name="Barry K.W."/>
            <person name="Cichocki N."/>
            <person name="Veneault-Fourrey C."/>
            <person name="LaButti K."/>
            <person name="Lindquist E.A."/>
            <person name="Lipzen A."/>
            <person name="Lundell T."/>
            <person name="Morin E."/>
            <person name="Murat C."/>
            <person name="Sun H."/>
            <person name="Tunlid A."/>
            <person name="Henrissat B."/>
            <person name="Grigoriev I.V."/>
            <person name="Hibbett D.S."/>
            <person name="Martin F."/>
            <person name="Nordberg H.P."/>
            <person name="Cantor M.N."/>
            <person name="Hua S.X."/>
        </authorList>
    </citation>
    <scope>NUCLEOTIDE SEQUENCE [LARGE SCALE GENOMIC DNA]</scope>
    <source>
        <strain evidence="2 3">F 1598</strain>
    </source>
</reference>
<accession>A0A0C3AXH9</accession>
<proteinExistence type="predicted"/>
<dbReference type="EMBL" id="KN833014">
    <property type="protein sequence ID" value="KIM78718.1"/>
    <property type="molecule type" value="Genomic_DNA"/>
</dbReference>
<dbReference type="Proteomes" id="UP000054166">
    <property type="component" value="Unassembled WGS sequence"/>
</dbReference>
<evidence type="ECO:0000313" key="2">
    <source>
        <dbReference type="EMBL" id="KIM78718.1"/>
    </source>
</evidence>
<name>A0A0C3AXH9_PILCF</name>